<keyword evidence="3 9" id="KW-0808">Transferase</keyword>
<comment type="catalytic activity">
    <reaction evidence="7 9">
        <text>L-arginyl-[protein] + NAD(+) = N(omega)-(ADP-D-ribosyl)-L-arginyl-[protein] + nicotinamide + H(+)</text>
        <dbReference type="Rhea" id="RHEA:19149"/>
        <dbReference type="Rhea" id="RHEA-COMP:10532"/>
        <dbReference type="Rhea" id="RHEA-COMP:15087"/>
        <dbReference type="ChEBI" id="CHEBI:15378"/>
        <dbReference type="ChEBI" id="CHEBI:17154"/>
        <dbReference type="ChEBI" id="CHEBI:29965"/>
        <dbReference type="ChEBI" id="CHEBI:57540"/>
        <dbReference type="ChEBI" id="CHEBI:142554"/>
        <dbReference type="EC" id="2.4.2.31"/>
    </reaction>
</comment>
<comment type="caution">
    <text evidence="10">The sequence shown here is derived from an EMBL/GenBank/DDBJ whole genome shotgun (WGS) entry which is preliminary data.</text>
</comment>
<name>A0A815MPM4_ADIRI</name>
<dbReference type="Gene3D" id="1.25.40.10">
    <property type="entry name" value="Tetratricopeptide repeat domain"/>
    <property type="match status" value="5"/>
</dbReference>
<evidence type="ECO:0000256" key="6">
    <source>
        <dbReference type="ARBA" id="ARBA00022803"/>
    </source>
</evidence>
<feature type="repeat" description="TPR" evidence="8">
    <location>
        <begin position="614"/>
        <end position="647"/>
    </location>
</feature>
<dbReference type="GO" id="GO:0106274">
    <property type="term" value="F:NAD+-protein-arginine ADP-ribosyltransferase activity"/>
    <property type="evidence" value="ECO:0007669"/>
    <property type="project" value="UniProtKB-EC"/>
</dbReference>
<dbReference type="PANTHER" id="PTHR45641">
    <property type="entry name" value="TETRATRICOPEPTIDE REPEAT PROTEIN (AFU_ORTHOLOGUE AFUA_6G03870)"/>
    <property type="match status" value="1"/>
</dbReference>
<evidence type="ECO:0000256" key="3">
    <source>
        <dbReference type="ARBA" id="ARBA00022679"/>
    </source>
</evidence>
<dbReference type="PROSITE" id="PS50005">
    <property type="entry name" value="TPR"/>
    <property type="match status" value="7"/>
</dbReference>
<proteinExistence type="inferred from homology"/>
<keyword evidence="9" id="KW-0521">NADP</keyword>
<dbReference type="PANTHER" id="PTHR45641:SF19">
    <property type="entry name" value="NEPHROCYSTIN-3"/>
    <property type="match status" value="1"/>
</dbReference>
<dbReference type="Pfam" id="PF13176">
    <property type="entry name" value="TPR_7"/>
    <property type="match status" value="1"/>
</dbReference>
<comment type="similarity">
    <text evidence="1 9">Belongs to the Arg-specific ADP-ribosyltransferase family.</text>
</comment>
<evidence type="ECO:0000313" key="11">
    <source>
        <dbReference type="Proteomes" id="UP000663852"/>
    </source>
</evidence>
<evidence type="ECO:0000256" key="1">
    <source>
        <dbReference type="ARBA" id="ARBA00009558"/>
    </source>
</evidence>
<keyword evidence="5" id="KW-0677">Repeat</keyword>
<organism evidence="10 11">
    <name type="scientific">Adineta ricciae</name>
    <name type="common">Rotifer</name>
    <dbReference type="NCBI Taxonomy" id="249248"/>
    <lineage>
        <taxon>Eukaryota</taxon>
        <taxon>Metazoa</taxon>
        <taxon>Spiralia</taxon>
        <taxon>Gnathifera</taxon>
        <taxon>Rotifera</taxon>
        <taxon>Eurotatoria</taxon>
        <taxon>Bdelloidea</taxon>
        <taxon>Adinetida</taxon>
        <taxon>Adinetidae</taxon>
        <taxon>Adineta</taxon>
    </lineage>
</organism>
<dbReference type="InterPro" id="IPR019734">
    <property type="entry name" value="TPR_rpt"/>
</dbReference>
<evidence type="ECO:0000256" key="4">
    <source>
        <dbReference type="ARBA" id="ARBA00022695"/>
    </source>
</evidence>
<keyword evidence="4" id="KW-0548">Nucleotidyltransferase</keyword>
<evidence type="ECO:0000313" key="10">
    <source>
        <dbReference type="EMBL" id="CAF1422555.1"/>
    </source>
</evidence>
<dbReference type="SUPFAM" id="SSF48452">
    <property type="entry name" value="TPR-like"/>
    <property type="match status" value="4"/>
</dbReference>
<accession>A0A815MPM4</accession>
<keyword evidence="9" id="KW-0520">NAD</keyword>
<dbReference type="AlphaFoldDB" id="A0A815MPM4"/>
<evidence type="ECO:0000256" key="5">
    <source>
        <dbReference type="ARBA" id="ARBA00022737"/>
    </source>
</evidence>
<feature type="repeat" description="TPR" evidence="8">
    <location>
        <begin position="911"/>
        <end position="944"/>
    </location>
</feature>
<evidence type="ECO:0000256" key="7">
    <source>
        <dbReference type="ARBA" id="ARBA00047597"/>
    </source>
</evidence>
<dbReference type="Pfam" id="PF13374">
    <property type="entry name" value="TPR_10"/>
    <property type="match status" value="2"/>
</dbReference>
<dbReference type="Pfam" id="PF13424">
    <property type="entry name" value="TPR_12"/>
    <property type="match status" value="3"/>
</dbReference>
<dbReference type="GO" id="GO:0016779">
    <property type="term" value="F:nucleotidyltransferase activity"/>
    <property type="evidence" value="ECO:0007669"/>
    <property type="project" value="UniProtKB-KW"/>
</dbReference>
<keyword evidence="2 9" id="KW-0328">Glycosyltransferase</keyword>
<evidence type="ECO:0000256" key="8">
    <source>
        <dbReference type="PROSITE-ProRule" id="PRU00339"/>
    </source>
</evidence>
<dbReference type="PROSITE" id="PS51996">
    <property type="entry name" value="TR_MART"/>
    <property type="match status" value="1"/>
</dbReference>
<feature type="repeat" description="TPR" evidence="8">
    <location>
        <begin position="530"/>
        <end position="563"/>
    </location>
</feature>
<dbReference type="EC" id="2.4.2.31" evidence="9"/>
<dbReference type="SMART" id="SM00028">
    <property type="entry name" value="TPR"/>
    <property type="match status" value="16"/>
</dbReference>
<dbReference type="InterPro" id="IPR000768">
    <property type="entry name" value="ART"/>
</dbReference>
<evidence type="ECO:0000256" key="2">
    <source>
        <dbReference type="ARBA" id="ARBA00022676"/>
    </source>
</evidence>
<protein>
    <recommendedName>
        <fullName evidence="9">NAD(P)(+)--arginine ADP-ribosyltransferase</fullName>
        <ecNumber evidence="9">2.4.2.31</ecNumber>
    </recommendedName>
    <alternativeName>
        <fullName evidence="9">Mono(ADP-ribosyl)transferase</fullName>
    </alternativeName>
</protein>
<dbReference type="Gene3D" id="3.90.176.10">
    <property type="entry name" value="Toxin ADP-ribosyltransferase, Chain A, domain 1"/>
    <property type="match status" value="1"/>
</dbReference>
<reference evidence="10" key="1">
    <citation type="submission" date="2021-02" db="EMBL/GenBank/DDBJ databases">
        <authorList>
            <person name="Nowell W R."/>
        </authorList>
    </citation>
    <scope>NUCLEOTIDE SEQUENCE</scope>
</reference>
<dbReference type="OrthoDB" id="286233at2759"/>
<dbReference type="EMBL" id="CAJNOJ010000374">
    <property type="protein sequence ID" value="CAF1422555.1"/>
    <property type="molecule type" value="Genomic_DNA"/>
</dbReference>
<dbReference type="Pfam" id="PF01129">
    <property type="entry name" value="ART"/>
    <property type="match status" value="1"/>
</dbReference>
<sequence length="1093" mass="128004">MINNNFNTPSSFSRHTETIESSIVTWLCLDENECHEDSKHMKVNLQNFGYTIENFNDTDECIDFITTFTYKKHFLIISGLINEYFLLLIHDIPQIISIYILHENGVRNEAWSKELIKVKGYFPHMEHICNLIQEETQWDCYQSDSISIFSPKDISNQRQDILPSEFMYSQLLKDTFLILSYDDKSRTEFSDALRQTYAQTDHDLRAINDFETNYYQHSPIWWYTKESFLYVTLNRALRMLDLDMLLKMSFFMRDLHQQIEQLHCISYNQQQLMLYRGQGMSNLDFEKLKQSENGLLSFNNFLSTSTDREVSFHYADSVRSMNNTVGILFEMEINPPITSTRFATLDNISYYGDSEKEVLFSTHAIFRVTKLEQLEDQLWQVQLRLTNDTDVELKQLTDYFEKDTKKLKGIYQLTSLLMKMGQYDLAEAIYQNWIKDTPSDDWETLADLYHEIACAKKGIGEFSLAFDYFKKSIDLKGKYLRSNDFEMGHIYNNLAGTYKDASDYDNALLFYQKALTIYLKHSTDDKTKLASTYNNIGLVYMNVKEHMKALSYFQKSLEKLQGRVPDNHPDLATTYDNMAQAYIGMNDAINALPYSEKALDIHKKTLPSNHPLLATTYNNIGVLYSHLKDTNNALLHYQKAVEIMLTLSCFNCQYLAGTYRNIAQIHIVMEEFMKALSFLQESLDVCQKTGSFSIDEALTLQSIGDVYQIVEEYELSLPYYQKALDIYNQFPLKIQYQSYEPYIGMGVTYGLMENYAMGISCLDKALEYYQKSSTDNPKDEFRMYSYMGKFYMLMGKDSNAISYWTKVLEINQVLSALDQSDVASMYDFVGKTHYEMKNYSAALVHYKKALEVKERTFSCENWSLRDTYKRIAEILIETGDLLNALSYFKKLIEIYETSENSYPFQLHFDLCYAYGMIGRVYSLLKQFKESLIYYEKVLQIVEKNLYMFRSVHAFANRNVGLAHSYVGNYSTSLIYLKKYIEIEENQADPEYKELAIAYNSMGMSYMELHDYANANLYFNKARRKCDEWCPLEYRLLSTIHFHLAQVFEQLHDYPTATQHANTAVELSLLAFEPNHPEVKANQVYLEKLYKYLS</sequence>
<keyword evidence="6 8" id="KW-0802">TPR repeat</keyword>
<dbReference type="Pfam" id="PF13181">
    <property type="entry name" value="TPR_8"/>
    <property type="match status" value="2"/>
</dbReference>
<feature type="repeat" description="TPR" evidence="8">
    <location>
        <begin position="823"/>
        <end position="856"/>
    </location>
</feature>
<dbReference type="Proteomes" id="UP000663852">
    <property type="component" value="Unassembled WGS sequence"/>
</dbReference>
<feature type="repeat" description="TPR" evidence="8">
    <location>
        <begin position="488"/>
        <end position="521"/>
    </location>
</feature>
<evidence type="ECO:0000256" key="9">
    <source>
        <dbReference type="RuleBase" id="RU361228"/>
    </source>
</evidence>
<dbReference type="InterPro" id="IPR011990">
    <property type="entry name" value="TPR-like_helical_dom_sf"/>
</dbReference>
<dbReference type="SUPFAM" id="SSF56399">
    <property type="entry name" value="ADP-ribosylation"/>
    <property type="match status" value="1"/>
</dbReference>
<feature type="repeat" description="TPR" evidence="8">
    <location>
        <begin position="865"/>
        <end position="898"/>
    </location>
</feature>
<gene>
    <name evidence="10" type="ORF">EDS130_LOCUS37595</name>
</gene>
<feature type="repeat" description="TPR" evidence="8">
    <location>
        <begin position="697"/>
        <end position="730"/>
    </location>
</feature>